<feature type="domain" description="tRNA nucleotidyltransferase/poly(A) polymerase RNA and SrmB- binding" evidence="12">
    <location>
        <begin position="216"/>
        <end position="277"/>
    </location>
</feature>
<dbReference type="SUPFAM" id="SSF81301">
    <property type="entry name" value="Nucleotidyltransferase"/>
    <property type="match status" value="1"/>
</dbReference>
<dbReference type="InterPro" id="IPR010206">
    <property type="entry name" value="PolA_pol_I"/>
</dbReference>
<dbReference type="STRING" id="283942.IL2252"/>
<dbReference type="Gene3D" id="3.30.460.10">
    <property type="entry name" value="Beta Polymerase, domain 2"/>
    <property type="match status" value="1"/>
</dbReference>
<dbReference type="Proteomes" id="UP000001171">
    <property type="component" value="Chromosome"/>
</dbReference>
<feature type="region of interest" description="Disordered" evidence="9">
    <location>
        <begin position="116"/>
        <end position="138"/>
    </location>
</feature>
<dbReference type="Gene3D" id="1.10.3090.10">
    <property type="entry name" value="cca-adding enzyme, domain 2"/>
    <property type="match status" value="1"/>
</dbReference>
<evidence type="ECO:0000259" key="10">
    <source>
        <dbReference type="Pfam" id="PF01743"/>
    </source>
</evidence>
<comment type="function">
    <text evidence="7">Adds poly(A) tail to the 3' end of many RNAs, which usually targets these RNAs for decay. Plays a significant role in the global control of gene expression, through influencing the rate of transcript degradation, and in the general RNA quality control.</text>
</comment>
<dbReference type="GO" id="GO:0005524">
    <property type="term" value="F:ATP binding"/>
    <property type="evidence" value="ECO:0007669"/>
    <property type="project" value="UniProtKB-UniRule"/>
</dbReference>
<evidence type="ECO:0000256" key="9">
    <source>
        <dbReference type="SAM" id="MobiDB-lite"/>
    </source>
</evidence>
<dbReference type="InterPro" id="IPR052191">
    <property type="entry name" value="tRNA_ntf/polyA_polymerase_I"/>
</dbReference>
<evidence type="ECO:0000256" key="8">
    <source>
        <dbReference type="RuleBase" id="RU003953"/>
    </source>
</evidence>
<evidence type="ECO:0000256" key="1">
    <source>
        <dbReference type="ARBA" id="ARBA00022664"/>
    </source>
</evidence>
<feature type="compositionally biased region" description="Basic residues" evidence="9">
    <location>
        <begin position="439"/>
        <end position="451"/>
    </location>
</feature>
<sequence>MAKRAFSSKAAEPESSRLPKLQVISRDKHPVSRNDISKNAIKVLYRLHNSGFEAYLVGGCIRDILLGLEPKDFDVTTNATPEQIKSLFRNCRLIGRRFRLAHVVFGKEVIEVATFRGHHGASPQEENKKNRTADQDEHGQLVRDNVYGSIEEDAERRDFTANALYYNIADFAIYDFANGVDDINAGILRMIGDPEVRYREDPVRMLRAVRFATKLNMQMDNSVSGPLKELAPLLINIPPARLFDEFLKMFMSGKAEANFLMMKDFGLFQQLFPMLKDYVADEQSPAYQMMLKAFKDTDRRIAEEQRVTPAYLIAVLLWWPLQARREQLENEGGLPPMDALNVAAADVIHRQSQRVSLPKRFSLPARDIWQLQRRLNITKGVRAQKVLEHKRFRAAYDFLLLRSYAENSDKKLAGLAEHWSKAQDNPAQLKSSKPEAGSGRRKPRRRRGPRRKPQENKGNDAT</sequence>
<evidence type="ECO:0000256" key="4">
    <source>
        <dbReference type="ARBA" id="ARBA00022840"/>
    </source>
</evidence>
<dbReference type="GO" id="GO:1990817">
    <property type="term" value="F:poly(A) RNA polymerase activity"/>
    <property type="evidence" value="ECO:0007669"/>
    <property type="project" value="UniProtKB-UniRule"/>
</dbReference>
<feature type="compositionally biased region" description="Basic and acidic residues" evidence="9">
    <location>
        <begin position="452"/>
        <end position="462"/>
    </location>
</feature>
<evidence type="ECO:0000256" key="3">
    <source>
        <dbReference type="ARBA" id="ARBA00022741"/>
    </source>
</evidence>
<comment type="catalytic activity">
    <reaction evidence="7">
        <text>RNA(n) + ATP = RNA(n)-3'-adenine ribonucleotide + diphosphate</text>
        <dbReference type="Rhea" id="RHEA:11332"/>
        <dbReference type="Rhea" id="RHEA-COMP:14527"/>
        <dbReference type="Rhea" id="RHEA-COMP:17347"/>
        <dbReference type="ChEBI" id="CHEBI:30616"/>
        <dbReference type="ChEBI" id="CHEBI:33019"/>
        <dbReference type="ChEBI" id="CHEBI:140395"/>
        <dbReference type="ChEBI" id="CHEBI:173115"/>
        <dbReference type="EC" id="2.7.7.19"/>
    </reaction>
</comment>
<evidence type="ECO:0000256" key="5">
    <source>
        <dbReference type="ARBA" id="ARBA00022884"/>
    </source>
</evidence>
<feature type="domain" description="Poly A polymerase head" evidence="10">
    <location>
        <begin position="54"/>
        <end position="189"/>
    </location>
</feature>
<keyword evidence="6 7" id="KW-0804">Transcription</keyword>
<dbReference type="eggNOG" id="COG0617">
    <property type="taxonomic scope" value="Bacteria"/>
</dbReference>
<dbReference type="InterPro" id="IPR025866">
    <property type="entry name" value="PolyA_pol_arg_C_dom"/>
</dbReference>
<keyword evidence="3 7" id="KW-0547">Nucleotide-binding</keyword>
<dbReference type="EMBL" id="AE017340">
    <property type="protein sequence ID" value="AAV83084.1"/>
    <property type="molecule type" value="Genomic_DNA"/>
</dbReference>
<evidence type="ECO:0000313" key="14">
    <source>
        <dbReference type="Proteomes" id="UP000001171"/>
    </source>
</evidence>
<keyword evidence="1 7" id="KW-0507">mRNA processing</keyword>
<dbReference type="FunFam" id="3.30.460.10:FF:000035">
    <property type="entry name" value="Poly(A) polymerase I"/>
    <property type="match status" value="1"/>
</dbReference>
<dbReference type="PANTHER" id="PTHR43051:SF1">
    <property type="entry name" value="POLYNUCLEOTIDE ADENYLYLTRANSFERASE FAMILY PROTEIN"/>
    <property type="match status" value="1"/>
</dbReference>
<dbReference type="Pfam" id="PF01743">
    <property type="entry name" value="PolyA_pol"/>
    <property type="match status" value="1"/>
</dbReference>
<dbReference type="GO" id="GO:0006397">
    <property type="term" value="P:mRNA processing"/>
    <property type="evidence" value="ECO:0007669"/>
    <property type="project" value="UniProtKB-KW"/>
</dbReference>
<dbReference type="InterPro" id="IPR002646">
    <property type="entry name" value="PolA_pol_head_dom"/>
</dbReference>
<evidence type="ECO:0000256" key="2">
    <source>
        <dbReference type="ARBA" id="ARBA00022679"/>
    </source>
</evidence>
<gene>
    <name evidence="7 13" type="primary">pcnB</name>
    <name evidence="13" type="ordered locus">IL2252</name>
</gene>
<organism evidence="13 14">
    <name type="scientific">Idiomarina loihiensis (strain ATCC BAA-735 / DSM 15497 / L2-TR)</name>
    <dbReference type="NCBI Taxonomy" id="283942"/>
    <lineage>
        <taxon>Bacteria</taxon>
        <taxon>Pseudomonadati</taxon>
        <taxon>Pseudomonadota</taxon>
        <taxon>Gammaproteobacteria</taxon>
        <taxon>Alteromonadales</taxon>
        <taxon>Idiomarinaceae</taxon>
        <taxon>Idiomarina</taxon>
    </lineage>
</organism>
<evidence type="ECO:0000256" key="7">
    <source>
        <dbReference type="HAMAP-Rule" id="MF_00957"/>
    </source>
</evidence>
<keyword evidence="4 7" id="KW-0067">ATP-binding</keyword>
<feature type="compositionally biased region" description="Basic and acidic residues" evidence="9">
    <location>
        <begin position="125"/>
        <end position="138"/>
    </location>
</feature>
<comment type="similarity">
    <text evidence="7 8">Belongs to the tRNA nucleotidyltransferase/poly(A) polymerase family.</text>
</comment>
<dbReference type="CDD" id="cd05398">
    <property type="entry name" value="NT_ClassII-CCAase"/>
    <property type="match status" value="1"/>
</dbReference>
<dbReference type="GO" id="GO:0043633">
    <property type="term" value="P:polyadenylation-dependent RNA catabolic process"/>
    <property type="evidence" value="ECO:0007669"/>
    <property type="project" value="InterPro"/>
</dbReference>
<evidence type="ECO:0000259" key="11">
    <source>
        <dbReference type="Pfam" id="PF12626"/>
    </source>
</evidence>
<dbReference type="SUPFAM" id="SSF81891">
    <property type="entry name" value="Poly A polymerase C-terminal region-like"/>
    <property type="match status" value="1"/>
</dbReference>
<evidence type="ECO:0000313" key="13">
    <source>
        <dbReference type="EMBL" id="AAV83084.1"/>
    </source>
</evidence>
<dbReference type="GO" id="GO:0003723">
    <property type="term" value="F:RNA binding"/>
    <property type="evidence" value="ECO:0007669"/>
    <property type="project" value="UniProtKB-UniRule"/>
</dbReference>
<feature type="compositionally biased region" description="Polar residues" evidence="9">
    <location>
        <begin position="422"/>
        <end position="431"/>
    </location>
</feature>
<dbReference type="NCBIfam" id="TIGR01942">
    <property type="entry name" value="pcnB"/>
    <property type="match status" value="1"/>
</dbReference>
<proteinExistence type="inferred from homology"/>
<feature type="active site" evidence="7">
    <location>
        <position position="72"/>
    </location>
</feature>
<evidence type="ECO:0000259" key="12">
    <source>
        <dbReference type="Pfam" id="PF12627"/>
    </source>
</evidence>
<name>Q5QVQ5_IDILO</name>
<keyword evidence="5 7" id="KW-0694">RNA-binding</keyword>
<dbReference type="HOGENOM" id="CLU_015961_0_0_6"/>
<accession>Q5QVQ5</accession>
<protein>
    <recommendedName>
        <fullName evidence="7">Poly(A) polymerase I</fullName>
        <shortName evidence="7">PAP I</shortName>
        <ecNumber evidence="7">2.7.7.19</ecNumber>
    </recommendedName>
</protein>
<dbReference type="Pfam" id="PF12627">
    <property type="entry name" value="PolyA_pol_RNAbd"/>
    <property type="match status" value="1"/>
</dbReference>
<feature type="active site" evidence="7">
    <location>
        <position position="74"/>
    </location>
</feature>
<dbReference type="KEGG" id="ilo:IL2252"/>
<feature type="region of interest" description="Disordered" evidence="9">
    <location>
        <begin position="1"/>
        <end position="24"/>
    </location>
</feature>
<reference evidence="13 14" key="1">
    <citation type="journal article" date="2004" name="Proc. Natl. Acad. Sci. U.S.A.">
        <title>Genome sequence of the deep-sea gamma-proteobacterium Idiomarina loihiensis reveals amino acid fermentation as a source of carbon and energy.</title>
        <authorList>
            <person name="Hou S."/>
            <person name="Saw J.H."/>
            <person name="Lee K.S."/>
            <person name="Freitas T.A."/>
            <person name="Belisle C."/>
            <person name="Kawarabayasi Y."/>
            <person name="Donachie S.P."/>
            <person name="Pikina A."/>
            <person name="Galperin M.Y."/>
            <person name="Koonin E.V."/>
            <person name="Makarova K.S."/>
            <person name="Omelchenko M.V."/>
            <person name="Sorokin A."/>
            <person name="Wolf Y.I."/>
            <person name="Li Q.X."/>
            <person name="Keum Y.S."/>
            <person name="Campbell S."/>
            <person name="Denery J."/>
            <person name="Aizawa S."/>
            <person name="Shibata S."/>
            <person name="Malahoff A."/>
            <person name="Alam M."/>
        </authorList>
    </citation>
    <scope>NUCLEOTIDE SEQUENCE [LARGE SCALE GENOMIC DNA]</scope>
    <source>
        <strain evidence="14">ATCC BAA-735 / DSM 15497 / L2-TR</strain>
    </source>
</reference>
<dbReference type="AlphaFoldDB" id="Q5QVQ5"/>
<dbReference type="HAMAP" id="MF_00957">
    <property type="entry name" value="PolyA_pol"/>
    <property type="match status" value="1"/>
</dbReference>
<feature type="region of interest" description="Disordered" evidence="9">
    <location>
        <begin position="417"/>
        <end position="462"/>
    </location>
</feature>
<keyword evidence="14" id="KW-1185">Reference proteome</keyword>
<dbReference type="PANTHER" id="PTHR43051">
    <property type="entry name" value="POLYNUCLEOTIDE ADENYLYLTRANSFERASE FAMILY PROTEIN"/>
    <property type="match status" value="1"/>
</dbReference>
<evidence type="ECO:0000256" key="6">
    <source>
        <dbReference type="ARBA" id="ARBA00023163"/>
    </source>
</evidence>
<feature type="active site" evidence="7">
    <location>
        <position position="158"/>
    </location>
</feature>
<dbReference type="InterPro" id="IPR032828">
    <property type="entry name" value="PolyA_RNA-bd"/>
</dbReference>
<dbReference type="EC" id="2.7.7.19" evidence="7"/>
<feature type="domain" description="Polymerase A arginine-rich C-terminal" evidence="11">
    <location>
        <begin position="333"/>
        <end position="452"/>
    </location>
</feature>
<dbReference type="Pfam" id="PF12626">
    <property type="entry name" value="PolyA_pol_arg_C"/>
    <property type="match status" value="1"/>
</dbReference>
<keyword evidence="2 7" id="KW-0808">Transferase</keyword>
<dbReference type="InterPro" id="IPR043519">
    <property type="entry name" value="NT_sf"/>
</dbReference>